<dbReference type="InterPro" id="IPR038954">
    <property type="entry name" value="CSNKA2IP"/>
</dbReference>
<dbReference type="PANTHER" id="PTHR35825:SF2">
    <property type="entry name" value="CASEIN KINASE II SUBUNIT ALPHA'-INTERACTING PROTEIN"/>
    <property type="match status" value="1"/>
</dbReference>
<accession>H0WA38</accession>
<dbReference type="OMA" id="KTRPMRN"/>
<proteinExistence type="predicted"/>
<reference evidence="2" key="3">
    <citation type="submission" date="2025-09" db="UniProtKB">
        <authorList>
            <consortium name="Ensembl"/>
        </authorList>
    </citation>
    <scope>IDENTIFICATION</scope>
    <source>
        <strain evidence="2">2N</strain>
    </source>
</reference>
<dbReference type="AlphaFoldDB" id="H0WA38"/>
<evidence type="ECO:0000313" key="2">
    <source>
        <dbReference type="Ensembl" id="ENSCPOP00000019849.2"/>
    </source>
</evidence>
<dbReference type="InParanoid" id="H0WA38"/>
<dbReference type="Bgee" id="ENSCPOG00000023944">
    <property type="expression patterns" value="Expressed in testis and 1 other cell type or tissue"/>
</dbReference>
<keyword evidence="3" id="KW-1185">Reference proteome</keyword>
<feature type="compositionally biased region" description="Low complexity" evidence="1">
    <location>
        <begin position="149"/>
        <end position="186"/>
    </location>
</feature>
<dbReference type="HOGENOM" id="CLU_1158683_0_0_1"/>
<dbReference type="Proteomes" id="UP000005447">
    <property type="component" value="Unassembled WGS sequence"/>
</dbReference>
<dbReference type="Ensembl" id="ENSCPOT00000021240.2">
    <property type="protein sequence ID" value="ENSCPOP00000019849.2"/>
    <property type="gene ID" value="ENSCPOG00000023944.2"/>
</dbReference>
<evidence type="ECO:0000256" key="1">
    <source>
        <dbReference type="SAM" id="MobiDB-lite"/>
    </source>
</evidence>
<name>H0WA38_CAVPO</name>
<dbReference type="GeneTree" id="ENSGT00390000012239"/>
<reference evidence="2" key="2">
    <citation type="submission" date="2025-08" db="UniProtKB">
        <authorList>
            <consortium name="Ensembl"/>
        </authorList>
    </citation>
    <scope>IDENTIFICATION</scope>
    <source>
        <strain evidence="2">2N</strain>
    </source>
</reference>
<dbReference type="PANTHER" id="PTHR35825">
    <property type="entry name" value="CASEIN KINASE II SUBUNIT ALPHA PRIME-INTERACTING PROTEIN"/>
    <property type="match status" value="1"/>
</dbReference>
<dbReference type="VEuPathDB" id="HostDB:ENSCPOG00000023944"/>
<feature type="region of interest" description="Disordered" evidence="1">
    <location>
        <begin position="148"/>
        <end position="194"/>
    </location>
</feature>
<organism evidence="2 3">
    <name type="scientific">Cavia porcellus</name>
    <name type="common">Guinea pig</name>
    <dbReference type="NCBI Taxonomy" id="10141"/>
    <lineage>
        <taxon>Eukaryota</taxon>
        <taxon>Metazoa</taxon>
        <taxon>Chordata</taxon>
        <taxon>Craniata</taxon>
        <taxon>Vertebrata</taxon>
        <taxon>Euteleostomi</taxon>
        <taxon>Mammalia</taxon>
        <taxon>Eutheria</taxon>
        <taxon>Euarchontoglires</taxon>
        <taxon>Glires</taxon>
        <taxon>Rodentia</taxon>
        <taxon>Hystricomorpha</taxon>
        <taxon>Caviidae</taxon>
        <taxon>Cavia</taxon>
    </lineage>
</organism>
<evidence type="ECO:0000313" key="3">
    <source>
        <dbReference type="Proteomes" id="UP000005447"/>
    </source>
</evidence>
<protein>
    <submittedName>
        <fullName evidence="2">Uncharacterized protein</fullName>
    </submittedName>
</protein>
<dbReference type="EMBL" id="AAKN02034869">
    <property type="status" value="NOT_ANNOTATED_CDS"/>
    <property type="molecule type" value="Genomic_DNA"/>
</dbReference>
<reference evidence="3" key="1">
    <citation type="journal article" date="2011" name="Nature">
        <title>A high-resolution map of human evolutionary constraint using 29 mammals.</title>
        <authorList>
            <person name="Lindblad-Toh K."/>
            <person name="Garber M."/>
            <person name="Zuk O."/>
            <person name="Lin M.F."/>
            <person name="Parker B.J."/>
            <person name="Washietl S."/>
            <person name="Kheradpour P."/>
            <person name="Ernst J."/>
            <person name="Jordan G."/>
            <person name="Mauceli E."/>
            <person name="Ward L.D."/>
            <person name="Lowe C.B."/>
            <person name="Holloway A.K."/>
            <person name="Clamp M."/>
            <person name="Gnerre S."/>
            <person name="Alfoldi J."/>
            <person name="Beal K."/>
            <person name="Chang J."/>
            <person name="Clawson H."/>
            <person name="Cuff J."/>
            <person name="Di Palma F."/>
            <person name="Fitzgerald S."/>
            <person name="Flicek P."/>
            <person name="Guttman M."/>
            <person name="Hubisz M.J."/>
            <person name="Jaffe D.B."/>
            <person name="Jungreis I."/>
            <person name="Kent W.J."/>
            <person name="Kostka D."/>
            <person name="Lara M."/>
            <person name="Martins A.L."/>
            <person name="Massingham T."/>
            <person name="Moltke I."/>
            <person name="Raney B.J."/>
            <person name="Rasmussen M.D."/>
            <person name="Robinson J."/>
            <person name="Stark A."/>
            <person name="Vilella A.J."/>
            <person name="Wen J."/>
            <person name="Xie X."/>
            <person name="Zody M.C."/>
            <person name="Baldwin J."/>
            <person name="Bloom T."/>
            <person name="Chin C.W."/>
            <person name="Heiman D."/>
            <person name="Nicol R."/>
            <person name="Nusbaum C."/>
            <person name="Young S."/>
            <person name="Wilkinson J."/>
            <person name="Worley K.C."/>
            <person name="Kovar C.L."/>
            <person name="Muzny D.M."/>
            <person name="Gibbs R.A."/>
            <person name="Cree A."/>
            <person name="Dihn H.H."/>
            <person name="Fowler G."/>
            <person name="Jhangiani S."/>
            <person name="Joshi V."/>
            <person name="Lee S."/>
            <person name="Lewis L.R."/>
            <person name="Nazareth L.V."/>
            <person name="Okwuonu G."/>
            <person name="Santibanez J."/>
            <person name="Warren W.C."/>
            <person name="Mardis E.R."/>
            <person name="Weinstock G.M."/>
            <person name="Wilson R.K."/>
            <person name="Delehaunty K."/>
            <person name="Dooling D."/>
            <person name="Fronik C."/>
            <person name="Fulton L."/>
            <person name="Fulton B."/>
            <person name="Graves T."/>
            <person name="Minx P."/>
            <person name="Sodergren E."/>
            <person name="Birney E."/>
            <person name="Margulies E.H."/>
            <person name="Herrero J."/>
            <person name="Green E.D."/>
            <person name="Haussler D."/>
            <person name="Siepel A."/>
            <person name="Goldman N."/>
            <person name="Pollard K.S."/>
            <person name="Pedersen J.S."/>
            <person name="Lander E.S."/>
            <person name="Kellis M."/>
        </authorList>
    </citation>
    <scope>NUCLEOTIDE SEQUENCE [LARGE SCALE GENOMIC DNA]</scope>
    <source>
        <strain evidence="3">2N</strain>
    </source>
</reference>
<sequence>MRGRPNPRPGPRLSSAYTVCLSCASCIKSPCNHLRGKKDPRCGTLFVIPTPEANSEGKIEVKLLLVLTLPETSFSPTPLFVKGHQLEDVPNDNLEEMERISQFFPTSGSGTFQVLRMKKTGLATSTENRVVSQKAQAVDWLLYVKNNGSSHSQSQPSTPSSSSSSSSFSSATPPPSSTSSSSALPSAPFPSEDPTPHPLSNCVVTKLLGNHKLPPGVSWLEFICKQSPHPKTKPVRNATTVKDTKGSSMLLKFFQAQFQK</sequence>